<evidence type="ECO:0000256" key="1">
    <source>
        <dbReference type="ARBA" id="ARBA00004141"/>
    </source>
</evidence>
<proteinExistence type="inferred from homology"/>
<dbReference type="Gene3D" id="1.20.1440.130">
    <property type="entry name" value="VKOR domain"/>
    <property type="match status" value="1"/>
</dbReference>
<dbReference type="EMBL" id="CM001403">
    <property type="protein sequence ID" value="EHQ27133.1"/>
    <property type="molecule type" value="Genomic_DNA"/>
</dbReference>
<feature type="transmembrane region" description="Helical" evidence="10">
    <location>
        <begin position="315"/>
        <end position="338"/>
    </location>
</feature>
<dbReference type="GO" id="GO:0016491">
    <property type="term" value="F:oxidoreductase activity"/>
    <property type="evidence" value="ECO:0007669"/>
    <property type="project" value="UniProtKB-KW"/>
</dbReference>
<dbReference type="CDD" id="cd12921">
    <property type="entry name" value="VKOR_4"/>
    <property type="match status" value="1"/>
</dbReference>
<keyword evidence="5 10" id="KW-1133">Transmembrane helix</keyword>
<accession>H1YDA7</accession>
<dbReference type="InterPro" id="IPR012932">
    <property type="entry name" value="VKOR"/>
</dbReference>
<dbReference type="GO" id="GO:0048038">
    <property type="term" value="F:quinone binding"/>
    <property type="evidence" value="ECO:0007669"/>
    <property type="project" value="UniProtKB-KW"/>
</dbReference>
<dbReference type="GO" id="GO:0016020">
    <property type="term" value="C:membrane"/>
    <property type="evidence" value="ECO:0007669"/>
    <property type="project" value="UniProtKB-SubCell"/>
</dbReference>
<sequence length="526" mass="60553">MDNTILTLVKLIKILKIRINIDTVQQELIEHPNYPSLLSISDFLTEYGVKNMSYYSTVSDLGNLEIPYIAHLVSNDFVLVKESRNGMFSILDKDGKDKKIAIEEFSKEFSGAILIAEPSSASGDPQYLKNKIKFIYNKLHLPTTIFFSSIILSYLLLRNSPFFNNLTLQNEMLVGYKLLGLFFSVLLLIQSIDYSNPFIGKFCIGTITSCNSILSSKAAKVLGGTISLSEIGFFYFLGTLLVFLLNSNSGRVVQFLSIMNVMCLPFTFYSIYYQGVVAKQWCTLCCSIQILLWLEFTQLYRYVLRPLDSDINNNYSLINLLLCFILPILLWSILKPYLIKLQEIKKIKEDLKAFKANEYLFETLLKNQTRYRLLNEDDSFIIGNPQSSNIVTIITNLHCGPCAKTHSKLEEWMSKGFIDFKLQIIFLAIKNNQESEVVVRHMIDLTTNKEKTVGIHALNYWYSLDKKNYNILIERFPVGDFGKTTEKFDKQQEWCNLIEIEVTPTILINGYKLPKPYQVDDIKYFI</sequence>
<dbReference type="STRING" id="714943.Mucpa_3026"/>
<evidence type="ECO:0000256" key="9">
    <source>
        <dbReference type="ARBA" id="ARBA00023284"/>
    </source>
</evidence>
<dbReference type="SUPFAM" id="SSF52833">
    <property type="entry name" value="Thioredoxin-like"/>
    <property type="match status" value="1"/>
</dbReference>
<reference evidence="12" key="1">
    <citation type="submission" date="2011-09" db="EMBL/GenBank/DDBJ databases">
        <title>The permanent draft genome of Mucilaginibacter paludis DSM 18603.</title>
        <authorList>
            <consortium name="US DOE Joint Genome Institute (JGI-PGF)"/>
            <person name="Lucas S."/>
            <person name="Han J."/>
            <person name="Lapidus A."/>
            <person name="Bruce D."/>
            <person name="Goodwin L."/>
            <person name="Pitluck S."/>
            <person name="Peters L."/>
            <person name="Kyrpides N."/>
            <person name="Mavromatis K."/>
            <person name="Ivanova N."/>
            <person name="Mikhailova N."/>
            <person name="Held B."/>
            <person name="Detter J.C."/>
            <person name="Tapia R."/>
            <person name="Han C."/>
            <person name="Land M."/>
            <person name="Hauser L."/>
            <person name="Markowitz V."/>
            <person name="Cheng J.-F."/>
            <person name="Hugenholtz P."/>
            <person name="Woyke T."/>
            <person name="Wu D."/>
            <person name="Tindall B."/>
            <person name="Brambilla E."/>
            <person name="Klenk H.-P."/>
            <person name="Eisen J.A."/>
        </authorList>
    </citation>
    <scope>NUCLEOTIDE SEQUENCE [LARGE SCALE GENOMIC DNA]</scope>
    <source>
        <strain evidence="12">DSM 18603</strain>
    </source>
</reference>
<dbReference type="GO" id="GO:0006508">
    <property type="term" value="P:proteolysis"/>
    <property type="evidence" value="ECO:0007669"/>
    <property type="project" value="InterPro"/>
</dbReference>
<dbReference type="HOGENOM" id="CLU_037935_1_0_10"/>
<feature type="transmembrane region" description="Helical" evidence="10">
    <location>
        <begin position="251"/>
        <end position="269"/>
    </location>
</feature>
<dbReference type="RefSeq" id="WP_008507447.1">
    <property type="nucleotide sequence ID" value="NZ_CM001403.1"/>
</dbReference>
<dbReference type="PROSITE" id="PS50990">
    <property type="entry name" value="PEPTIDASE_C39"/>
    <property type="match status" value="1"/>
</dbReference>
<evidence type="ECO:0000256" key="10">
    <source>
        <dbReference type="SAM" id="Phobius"/>
    </source>
</evidence>
<evidence type="ECO:0000256" key="5">
    <source>
        <dbReference type="ARBA" id="ARBA00022989"/>
    </source>
</evidence>
<dbReference type="GO" id="GO:0005524">
    <property type="term" value="F:ATP binding"/>
    <property type="evidence" value="ECO:0007669"/>
    <property type="project" value="InterPro"/>
</dbReference>
<keyword evidence="8" id="KW-1015">Disulfide bond</keyword>
<dbReference type="Gene3D" id="3.40.30.10">
    <property type="entry name" value="Glutaredoxin"/>
    <property type="match status" value="1"/>
</dbReference>
<evidence type="ECO:0000313" key="12">
    <source>
        <dbReference type="EMBL" id="EHQ27133.1"/>
    </source>
</evidence>
<keyword evidence="13" id="KW-1185">Reference proteome</keyword>
<gene>
    <name evidence="12" type="ORF">Mucpa_3026</name>
</gene>
<keyword evidence="7 10" id="KW-0472">Membrane</keyword>
<feature type="domain" description="Peptidase C39" evidence="11">
    <location>
        <begin position="1"/>
        <end position="116"/>
    </location>
</feature>
<keyword evidence="9" id="KW-0676">Redox-active center</keyword>
<feature type="transmembrane region" description="Helical" evidence="10">
    <location>
        <begin position="221"/>
        <end position="245"/>
    </location>
</feature>
<dbReference type="OrthoDB" id="1100563at2"/>
<dbReference type="InterPro" id="IPR005074">
    <property type="entry name" value="Peptidase_C39"/>
</dbReference>
<dbReference type="Pfam" id="PF07884">
    <property type="entry name" value="VKOR"/>
    <property type="match status" value="1"/>
</dbReference>
<dbReference type="InterPro" id="IPR012336">
    <property type="entry name" value="Thioredoxin-like_fold"/>
</dbReference>
<evidence type="ECO:0000256" key="3">
    <source>
        <dbReference type="ARBA" id="ARBA00022692"/>
    </source>
</evidence>
<dbReference type="Proteomes" id="UP000002774">
    <property type="component" value="Chromosome"/>
</dbReference>
<evidence type="ECO:0000256" key="6">
    <source>
        <dbReference type="ARBA" id="ARBA00023002"/>
    </source>
</evidence>
<comment type="similarity">
    <text evidence="2">Belongs to the VKOR family.</text>
</comment>
<evidence type="ECO:0000313" key="13">
    <source>
        <dbReference type="Proteomes" id="UP000002774"/>
    </source>
</evidence>
<feature type="transmembrane region" description="Helical" evidence="10">
    <location>
        <begin position="173"/>
        <end position="192"/>
    </location>
</feature>
<comment type="subcellular location">
    <subcellularLocation>
        <location evidence="1">Membrane</location>
        <topology evidence="1">Multi-pass membrane protein</topology>
    </subcellularLocation>
</comment>
<organism evidence="12 13">
    <name type="scientific">Mucilaginibacter paludis DSM 18603</name>
    <dbReference type="NCBI Taxonomy" id="714943"/>
    <lineage>
        <taxon>Bacteria</taxon>
        <taxon>Pseudomonadati</taxon>
        <taxon>Bacteroidota</taxon>
        <taxon>Sphingobacteriia</taxon>
        <taxon>Sphingobacteriales</taxon>
        <taxon>Sphingobacteriaceae</taxon>
        <taxon>Mucilaginibacter</taxon>
    </lineage>
</organism>
<keyword evidence="3 10" id="KW-0812">Transmembrane</keyword>
<evidence type="ECO:0000259" key="11">
    <source>
        <dbReference type="PROSITE" id="PS50990"/>
    </source>
</evidence>
<dbReference type="Pfam" id="PF13462">
    <property type="entry name" value="Thioredoxin_4"/>
    <property type="match status" value="1"/>
</dbReference>
<evidence type="ECO:0000256" key="8">
    <source>
        <dbReference type="ARBA" id="ARBA00023157"/>
    </source>
</evidence>
<dbReference type="eggNOG" id="COG1651">
    <property type="taxonomic scope" value="Bacteria"/>
</dbReference>
<dbReference type="GO" id="GO:0008233">
    <property type="term" value="F:peptidase activity"/>
    <property type="evidence" value="ECO:0007669"/>
    <property type="project" value="InterPro"/>
</dbReference>
<dbReference type="Gene3D" id="3.90.70.10">
    <property type="entry name" value="Cysteine proteinases"/>
    <property type="match status" value="1"/>
</dbReference>
<evidence type="ECO:0000256" key="7">
    <source>
        <dbReference type="ARBA" id="ARBA00023136"/>
    </source>
</evidence>
<dbReference type="InterPro" id="IPR038354">
    <property type="entry name" value="VKOR_sf"/>
</dbReference>
<evidence type="ECO:0000256" key="4">
    <source>
        <dbReference type="ARBA" id="ARBA00022719"/>
    </source>
</evidence>
<dbReference type="AlphaFoldDB" id="H1YDA7"/>
<evidence type="ECO:0000256" key="2">
    <source>
        <dbReference type="ARBA" id="ARBA00006214"/>
    </source>
</evidence>
<keyword evidence="4" id="KW-0874">Quinone</keyword>
<protein>
    <submittedName>
        <fullName evidence="12">Peptidase C39 bacteriocin processing</fullName>
    </submittedName>
</protein>
<dbReference type="Pfam" id="PF03412">
    <property type="entry name" value="Peptidase_C39"/>
    <property type="match status" value="1"/>
</dbReference>
<feature type="transmembrane region" description="Helical" evidence="10">
    <location>
        <begin position="139"/>
        <end position="157"/>
    </location>
</feature>
<name>H1YDA7_9SPHI</name>
<dbReference type="InterPro" id="IPR036249">
    <property type="entry name" value="Thioredoxin-like_sf"/>
</dbReference>
<keyword evidence="6" id="KW-0560">Oxidoreductase</keyword>